<dbReference type="RefSeq" id="WP_175191812.1">
    <property type="nucleotide sequence ID" value="NZ_CADIJO010000003.1"/>
</dbReference>
<dbReference type="SUPFAM" id="SSF50998">
    <property type="entry name" value="Quinoprotein alcohol dehydrogenase-like"/>
    <property type="match status" value="1"/>
</dbReference>
<dbReference type="Gene3D" id="2.130.10.10">
    <property type="entry name" value="YVTN repeat-like/Quinoprotein amine dehydrogenase"/>
    <property type="match status" value="1"/>
</dbReference>
<dbReference type="InterPro" id="IPR015943">
    <property type="entry name" value="WD40/YVTN_repeat-like_dom_sf"/>
</dbReference>
<dbReference type="InterPro" id="IPR011047">
    <property type="entry name" value="Quinoprotein_ADH-like_sf"/>
</dbReference>
<organism evidence="2 3">
    <name type="scientific">Achromobacter deleyi</name>
    <dbReference type="NCBI Taxonomy" id="1353891"/>
    <lineage>
        <taxon>Bacteria</taxon>
        <taxon>Pseudomonadati</taxon>
        <taxon>Pseudomonadota</taxon>
        <taxon>Betaproteobacteria</taxon>
        <taxon>Burkholderiales</taxon>
        <taxon>Alcaligenaceae</taxon>
        <taxon>Achromobacter</taxon>
    </lineage>
</organism>
<evidence type="ECO:0000313" key="2">
    <source>
        <dbReference type="EMBL" id="CAB3669473.1"/>
    </source>
</evidence>
<accession>A0A6S6ZB60</accession>
<evidence type="ECO:0000256" key="1">
    <source>
        <dbReference type="SAM" id="SignalP"/>
    </source>
</evidence>
<sequence>MAFPRAPRALRGIKAGLASAALVASAAAAADATPILMQPAPGATYVHGRYYLIPQPYAAVKADLEKGLSDPGLGGFSQRDDSAPVSAMEFYWAQVAARHLPAVKQALDGQASGHATPVLDKALAAGVITADERDAFRQAIARQPDYADEAIKSLPFFSQPVARWSFEREREKSRRTQADYGTVMDVSALAGRAPLTLVWYGGAATTVTRHFRMTSCMIGVACFPDPHIERNAQTVEHADPALDRYIDSLTQRLQALPQGDADRIMQAYFDAYARGAAAATTQPAPAVAALPETTLPGTPLPADESDLRRYDNDSWRLIALPDGSLLASGAAVHRYVPRAGTAIDRENGPAGFGMARTLKIAADGQVWGQGLREDGSAVLLAWRPGQRQATPFALATAMPDRRIDDWTLPARGGVALRVGDTLYTMTPQGRWSQRPWDASLRRAASDALEQALPWRYSEAIQFGDGLFWGADRDGYGIDPATARVAASFKTTADKLFFGSRRGNWALALSETPDGRRLRAIDLATGQARFDLETPAVYYTSSAARSAHGRLLAVSGADTTVVVMDMAAGKMRLNLRAPKDYSVSAMAFSWAGDRLWIYARPVGNNGPAQLLSWDVPADLRDAAQGQDIPDQLRCGYSMECR</sequence>
<dbReference type="AlphaFoldDB" id="A0A6S6ZB60"/>
<reference evidence="2 3" key="1">
    <citation type="submission" date="2020-04" db="EMBL/GenBank/DDBJ databases">
        <authorList>
            <person name="De Canck E."/>
        </authorList>
    </citation>
    <scope>NUCLEOTIDE SEQUENCE [LARGE SCALE GENOMIC DNA]</scope>
    <source>
        <strain evidence="2 3">LMG 3458</strain>
    </source>
</reference>
<proteinExistence type="predicted"/>
<dbReference type="EMBL" id="CADIJO010000003">
    <property type="protein sequence ID" value="CAB3669473.1"/>
    <property type="molecule type" value="Genomic_DNA"/>
</dbReference>
<feature type="signal peptide" evidence="1">
    <location>
        <begin position="1"/>
        <end position="29"/>
    </location>
</feature>
<feature type="chain" id="PRO_5028824666" evidence="1">
    <location>
        <begin position="30"/>
        <end position="640"/>
    </location>
</feature>
<keyword evidence="1" id="KW-0732">Signal</keyword>
<protein>
    <submittedName>
        <fullName evidence="2">Uncharacterized protein</fullName>
    </submittedName>
</protein>
<name>A0A6S6ZB60_9BURK</name>
<evidence type="ECO:0000313" key="3">
    <source>
        <dbReference type="Proteomes" id="UP000494111"/>
    </source>
</evidence>
<dbReference type="Proteomes" id="UP000494111">
    <property type="component" value="Unassembled WGS sequence"/>
</dbReference>
<gene>
    <name evidence="2" type="ORF">LMG3458_01006</name>
</gene>